<dbReference type="InterPro" id="IPR013747">
    <property type="entry name" value="ACP_syn_III_C"/>
</dbReference>
<protein>
    <recommendedName>
        <fullName evidence="2">Beta-ketoacyl-[acyl-carrier-protein] synthase III C-terminal domain-containing protein</fullName>
    </recommendedName>
</protein>
<comment type="caution">
    <text evidence="3">The sequence shown here is derived from an EMBL/GenBank/DDBJ whole genome shotgun (WGS) entry which is preliminary data.</text>
</comment>
<sequence>NLFLQLIASVIEIPIENFVLTGHETGHVGSADILIGLDRLLQTGGMNEPYLVSGSTPYAFGSGLMMPV</sequence>
<dbReference type="EMBL" id="BART01015462">
    <property type="protein sequence ID" value="GAG84800.1"/>
    <property type="molecule type" value="Genomic_DNA"/>
</dbReference>
<dbReference type="Pfam" id="PF08541">
    <property type="entry name" value="ACP_syn_III_C"/>
    <property type="match status" value="1"/>
</dbReference>
<feature type="non-terminal residue" evidence="3">
    <location>
        <position position="1"/>
    </location>
</feature>
<accession>X1APW2</accession>
<evidence type="ECO:0000313" key="3">
    <source>
        <dbReference type="EMBL" id="GAG84800.1"/>
    </source>
</evidence>
<dbReference type="Gene3D" id="3.40.47.10">
    <property type="match status" value="1"/>
</dbReference>
<dbReference type="AlphaFoldDB" id="X1APW2"/>
<dbReference type="InterPro" id="IPR016039">
    <property type="entry name" value="Thiolase-like"/>
</dbReference>
<dbReference type="SUPFAM" id="SSF53901">
    <property type="entry name" value="Thiolase-like"/>
    <property type="match status" value="1"/>
</dbReference>
<keyword evidence="1" id="KW-0808">Transferase</keyword>
<name>X1APW2_9ZZZZ</name>
<evidence type="ECO:0000259" key="2">
    <source>
        <dbReference type="Pfam" id="PF08541"/>
    </source>
</evidence>
<gene>
    <name evidence="3" type="ORF">S01H4_30018</name>
</gene>
<evidence type="ECO:0000256" key="1">
    <source>
        <dbReference type="ARBA" id="ARBA00022679"/>
    </source>
</evidence>
<feature type="domain" description="Beta-ketoacyl-[acyl-carrier-protein] synthase III C-terminal" evidence="2">
    <location>
        <begin position="4"/>
        <end position="64"/>
    </location>
</feature>
<organism evidence="3">
    <name type="scientific">marine sediment metagenome</name>
    <dbReference type="NCBI Taxonomy" id="412755"/>
    <lineage>
        <taxon>unclassified sequences</taxon>
        <taxon>metagenomes</taxon>
        <taxon>ecological metagenomes</taxon>
    </lineage>
</organism>
<dbReference type="GO" id="GO:0016746">
    <property type="term" value="F:acyltransferase activity"/>
    <property type="evidence" value="ECO:0007669"/>
    <property type="project" value="InterPro"/>
</dbReference>
<reference evidence="3" key="1">
    <citation type="journal article" date="2014" name="Front. Microbiol.">
        <title>High frequency of phylogenetically diverse reductive dehalogenase-homologous genes in deep subseafloor sedimentary metagenomes.</title>
        <authorList>
            <person name="Kawai M."/>
            <person name="Futagami T."/>
            <person name="Toyoda A."/>
            <person name="Takaki Y."/>
            <person name="Nishi S."/>
            <person name="Hori S."/>
            <person name="Arai W."/>
            <person name="Tsubouchi T."/>
            <person name="Morono Y."/>
            <person name="Uchiyama I."/>
            <person name="Ito T."/>
            <person name="Fujiyama A."/>
            <person name="Inagaki F."/>
            <person name="Takami H."/>
        </authorList>
    </citation>
    <scope>NUCLEOTIDE SEQUENCE</scope>
    <source>
        <strain evidence="3">Expedition CK06-06</strain>
    </source>
</reference>
<proteinExistence type="predicted"/>